<proteinExistence type="inferred from homology"/>
<accession>A0A3M0MBV1</accession>
<dbReference type="RefSeq" id="WP_122112562.1">
    <property type="nucleotide sequence ID" value="NZ_QOKZ01000004.1"/>
</dbReference>
<organism evidence="3 4">
    <name type="scientific">Paracoccus alkanivorans</name>
    <dbReference type="NCBI Taxonomy" id="2116655"/>
    <lineage>
        <taxon>Bacteria</taxon>
        <taxon>Pseudomonadati</taxon>
        <taxon>Pseudomonadota</taxon>
        <taxon>Alphaproteobacteria</taxon>
        <taxon>Rhodobacterales</taxon>
        <taxon>Paracoccaceae</taxon>
        <taxon>Paracoccus</taxon>
    </lineage>
</organism>
<keyword evidence="4" id="KW-1185">Reference proteome</keyword>
<dbReference type="EMBL" id="QOKZ01000004">
    <property type="protein sequence ID" value="RMC34785.1"/>
    <property type="molecule type" value="Genomic_DNA"/>
</dbReference>
<evidence type="ECO:0000313" key="3">
    <source>
        <dbReference type="EMBL" id="RMC34785.1"/>
    </source>
</evidence>
<dbReference type="InterPro" id="IPR003719">
    <property type="entry name" value="Phenazine_PhzF-like"/>
</dbReference>
<gene>
    <name evidence="3" type="ORF">C9E81_11845</name>
</gene>
<dbReference type="AlphaFoldDB" id="A0A3M0MBV1"/>
<dbReference type="Pfam" id="PF02567">
    <property type="entry name" value="PhzC-PhzF"/>
    <property type="match status" value="1"/>
</dbReference>
<dbReference type="SUPFAM" id="SSF54506">
    <property type="entry name" value="Diaminopimelate epimerase-like"/>
    <property type="match status" value="1"/>
</dbReference>
<dbReference type="NCBIfam" id="TIGR00654">
    <property type="entry name" value="PhzF_family"/>
    <property type="match status" value="1"/>
</dbReference>
<comment type="similarity">
    <text evidence="1">Belongs to the PhzF family.</text>
</comment>
<dbReference type="OrthoDB" id="9788221at2"/>
<name>A0A3M0MBV1_9RHOB</name>
<dbReference type="Proteomes" id="UP000273516">
    <property type="component" value="Unassembled WGS sequence"/>
</dbReference>
<dbReference type="PANTHER" id="PTHR13774:SF32">
    <property type="entry name" value="ANTISENSE-ENHANCING SEQUENCE 1"/>
    <property type="match status" value="1"/>
</dbReference>
<dbReference type="PANTHER" id="PTHR13774">
    <property type="entry name" value="PHENAZINE BIOSYNTHESIS PROTEIN"/>
    <property type="match status" value="1"/>
</dbReference>
<sequence>MLEYHVYDVFTDRPFAGNPLAVVMGADGLSTAQMQVIARQFNLSETIFVMAPRDPANTARVRIFFPTAEIPFAGHPTIGCALHLCGGRDGRVLLEEEAGLVPVEIRAGQAEFIAPRLPVAHPGKAEDELVALALDLPKAAIGFGNHRPGIWQGGPAFLFVPVASLADLATARPIEPYWSRLMAEAQVGSAYLYTSGDAGFRARMFSPTAGIPEDPATGSASAILAAQLLESGALAEGETQIPLQQGIEMGRPSRIGLTTLVQGGSLSEIRISGGAVQVAEGRIRIPEES</sequence>
<evidence type="ECO:0000256" key="1">
    <source>
        <dbReference type="ARBA" id="ARBA00008270"/>
    </source>
</evidence>
<evidence type="ECO:0000256" key="2">
    <source>
        <dbReference type="PIRSR" id="PIRSR016184-1"/>
    </source>
</evidence>
<dbReference type="GO" id="GO:0016853">
    <property type="term" value="F:isomerase activity"/>
    <property type="evidence" value="ECO:0007669"/>
    <property type="project" value="TreeGrafter"/>
</dbReference>
<dbReference type="GO" id="GO:0005737">
    <property type="term" value="C:cytoplasm"/>
    <property type="evidence" value="ECO:0007669"/>
    <property type="project" value="TreeGrafter"/>
</dbReference>
<protein>
    <submittedName>
        <fullName evidence="3">PhzF family phenazine biosynthesis protein</fullName>
    </submittedName>
</protein>
<reference evidence="3 4" key="1">
    <citation type="submission" date="2018-07" db="EMBL/GenBank/DDBJ databases">
        <authorList>
            <person name="Zhang Y."/>
            <person name="Wang L."/>
            <person name="Ma S."/>
        </authorList>
    </citation>
    <scope>NUCLEOTIDE SEQUENCE [LARGE SCALE GENOMIC DNA]</scope>
    <source>
        <strain evidence="3 4">4-2</strain>
    </source>
</reference>
<dbReference type="PIRSF" id="PIRSF016184">
    <property type="entry name" value="PhzC_PhzF"/>
    <property type="match status" value="1"/>
</dbReference>
<evidence type="ECO:0000313" key="4">
    <source>
        <dbReference type="Proteomes" id="UP000273516"/>
    </source>
</evidence>
<dbReference type="Gene3D" id="3.10.310.10">
    <property type="entry name" value="Diaminopimelate Epimerase, Chain A, domain 1"/>
    <property type="match status" value="2"/>
</dbReference>
<feature type="active site" evidence="2">
    <location>
        <position position="45"/>
    </location>
</feature>
<comment type="caution">
    <text evidence="3">The sequence shown here is derived from an EMBL/GenBank/DDBJ whole genome shotgun (WGS) entry which is preliminary data.</text>
</comment>